<keyword evidence="5" id="KW-1185">Reference proteome</keyword>
<dbReference type="Proteomes" id="UP001147700">
    <property type="component" value="Unassembled WGS sequence"/>
</dbReference>
<accession>A0ABT4RRF0</accession>
<dbReference type="InterPro" id="IPR011006">
    <property type="entry name" value="CheY-like_superfamily"/>
</dbReference>
<proteinExistence type="predicted"/>
<dbReference type="SMART" id="SM00267">
    <property type="entry name" value="GGDEF"/>
    <property type="match status" value="1"/>
</dbReference>
<dbReference type="EMBL" id="JAPCID010000050">
    <property type="protein sequence ID" value="MDA0141077.1"/>
    <property type="molecule type" value="Genomic_DNA"/>
</dbReference>
<dbReference type="PROSITE" id="PS50887">
    <property type="entry name" value="GGDEF"/>
    <property type="match status" value="1"/>
</dbReference>
<organism evidence="4 5">
    <name type="scientific">Solirubrobacter deserti</name>
    <dbReference type="NCBI Taxonomy" id="2282478"/>
    <lineage>
        <taxon>Bacteria</taxon>
        <taxon>Bacillati</taxon>
        <taxon>Actinomycetota</taxon>
        <taxon>Thermoleophilia</taxon>
        <taxon>Solirubrobacterales</taxon>
        <taxon>Solirubrobacteraceae</taxon>
        <taxon>Solirubrobacter</taxon>
    </lineage>
</organism>
<feature type="modified residue" description="4-aspartylphosphate" evidence="1">
    <location>
        <position position="51"/>
    </location>
</feature>
<dbReference type="InterPro" id="IPR029787">
    <property type="entry name" value="Nucleotide_cyclase"/>
</dbReference>
<keyword evidence="1" id="KW-0597">Phosphoprotein</keyword>
<gene>
    <name evidence="4" type="ORF">OJ962_26505</name>
</gene>
<dbReference type="PANTHER" id="PTHR43228">
    <property type="entry name" value="TWO-COMPONENT RESPONSE REGULATOR"/>
    <property type="match status" value="1"/>
</dbReference>
<evidence type="ECO:0000259" key="2">
    <source>
        <dbReference type="PROSITE" id="PS50110"/>
    </source>
</evidence>
<reference evidence="4" key="1">
    <citation type="submission" date="2022-10" db="EMBL/GenBank/DDBJ databases">
        <title>The WGS of Solirubrobacter sp. CPCC 204708.</title>
        <authorList>
            <person name="Jiang Z."/>
        </authorList>
    </citation>
    <scope>NUCLEOTIDE SEQUENCE</scope>
    <source>
        <strain evidence="4">CPCC 204708</strain>
    </source>
</reference>
<protein>
    <submittedName>
        <fullName evidence="4">Response regulator</fullName>
    </submittedName>
</protein>
<dbReference type="Gene3D" id="3.40.50.2300">
    <property type="match status" value="2"/>
</dbReference>
<dbReference type="InterPro" id="IPR001789">
    <property type="entry name" value="Sig_transdc_resp-reg_receiver"/>
</dbReference>
<dbReference type="CDD" id="cd17535">
    <property type="entry name" value="REC_NarL-like"/>
    <property type="match status" value="1"/>
</dbReference>
<dbReference type="PANTHER" id="PTHR43228:SF1">
    <property type="entry name" value="TWO-COMPONENT RESPONSE REGULATOR ARR22"/>
    <property type="match status" value="1"/>
</dbReference>
<feature type="domain" description="GGDEF" evidence="3">
    <location>
        <begin position="147"/>
        <end position="279"/>
    </location>
</feature>
<dbReference type="InterPro" id="IPR043128">
    <property type="entry name" value="Rev_trsase/Diguanyl_cyclase"/>
</dbReference>
<dbReference type="SMART" id="SM00448">
    <property type="entry name" value="REC"/>
    <property type="match status" value="2"/>
</dbReference>
<evidence type="ECO:0000313" key="5">
    <source>
        <dbReference type="Proteomes" id="UP001147700"/>
    </source>
</evidence>
<evidence type="ECO:0000259" key="3">
    <source>
        <dbReference type="PROSITE" id="PS50887"/>
    </source>
</evidence>
<dbReference type="InterPro" id="IPR052048">
    <property type="entry name" value="ST_Response_Regulator"/>
</dbReference>
<evidence type="ECO:0000256" key="1">
    <source>
        <dbReference type="PROSITE-ProRule" id="PRU00169"/>
    </source>
</evidence>
<dbReference type="Pfam" id="PF00990">
    <property type="entry name" value="GGDEF"/>
    <property type="match status" value="1"/>
</dbReference>
<evidence type="ECO:0000313" key="4">
    <source>
        <dbReference type="EMBL" id="MDA0141077.1"/>
    </source>
</evidence>
<dbReference type="Pfam" id="PF00072">
    <property type="entry name" value="Response_reg"/>
    <property type="match status" value="2"/>
</dbReference>
<dbReference type="Gene3D" id="3.30.70.270">
    <property type="match status" value="1"/>
</dbReference>
<sequence length="398" mass="42151">MKILIVDDEPGTRLMVASTIRRLGHEVVEAEDGNDGWRRYEADRAEVVITDWAMPGLDGTELTRRIRSLEGGGYTYIMILSARVDAEASRDAVRAGADDVLAKPADPAELERGLIAAERLVTMHRRMTSDLRQDPATGAGSRQRLDEDLAAVCARVTRYGHAYCVAMIGVRGADEAVQRAGAALAQEIRSGDALYRYGPAQFVALLPEQGLETANVAANRLRAAAERAAAAEATVSVGIVTTGSEPEPRALLAAAEEALARATQSGSIVGQGGAAGEGIRLVLADDDPVSRLMLGAILKREPGFDVVGEAEDAKGAVDLALRRRPDVVLLDVNMPGGGGARAAVEIREGLPDVKIVAISADDSQGSQYDMMRAGAVGFITKGSSDDEILRVIRSSARW</sequence>
<dbReference type="SUPFAM" id="SSF55073">
    <property type="entry name" value="Nucleotide cyclase"/>
    <property type="match status" value="1"/>
</dbReference>
<feature type="domain" description="Response regulatory" evidence="2">
    <location>
        <begin position="280"/>
        <end position="396"/>
    </location>
</feature>
<dbReference type="SUPFAM" id="SSF52172">
    <property type="entry name" value="CheY-like"/>
    <property type="match status" value="2"/>
</dbReference>
<name>A0ABT4RRF0_9ACTN</name>
<dbReference type="InterPro" id="IPR058245">
    <property type="entry name" value="NreC/VraR/RcsB-like_REC"/>
</dbReference>
<feature type="domain" description="Response regulatory" evidence="2">
    <location>
        <begin position="2"/>
        <end position="118"/>
    </location>
</feature>
<comment type="caution">
    <text evidence="4">The sequence shown here is derived from an EMBL/GenBank/DDBJ whole genome shotgun (WGS) entry which is preliminary data.</text>
</comment>
<feature type="modified residue" description="4-aspartylphosphate" evidence="1">
    <location>
        <position position="331"/>
    </location>
</feature>
<dbReference type="PROSITE" id="PS50110">
    <property type="entry name" value="RESPONSE_REGULATORY"/>
    <property type="match status" value="2"/>
</dbReference>
<dbReference type="NCBIfam" id="TIGR00254">
    <property type="entry name" value="GGDEF"/>
    <property type="match status" value="1"/>
</dbReference>
<dbReference type="CDD" id="cd17546">
    <property type="entry name" value="REC_hyHK_CKI1_RcsC-like"/>
    <property type="match status" value="1"/>
</dbReference>
<dbReference type="InterPro" id="IPR000160">
    <property type="entry name" value="GGDEF_dom"/>
</dbReference>
<dbReference type="RefSeq" id="WP_202952451.1">
    <property type="nucleotide sequence ID" value="NZ_JAPCID010000050.1"/>
</dbReference>